<evidence type="ECO:0000256" key="3">
    <source>
        <dbReference type="SAM" id="SignalP"/>
    </source>
</evidence>
<evidence type="ECO:0000256" key="1">
    <source>
        <dbReference type="ARBA" id="ARBA00022729"/>
    </source>
</evidence>
<dbReference type="EMBL" id="AWSU01000324">
    <property type="protein sequence ID" value="ERI74460.1"/>
    <property type="molecule type" value="Genomic_DNA"/>
</dbReference>
<reference evidence="4 5" key="1">
    <citation type="submission" date="2013-07" db="EMBL/GenBank/DDBJ databases">
        <authorList>
            <person name="Weinstock G."/>
            <person name="Sodergren E."/>
            <person name="Wylie T."/>
            <person name="Fulton L."/>
            <person name="Fulton R."/>
            <person name="Fronick C."/>
            <person name="O'Laughlin M."/>
            <person name="Godfrey J."/>
            <person name="Miner T."/>
            <person name="Herter B."/>
            <person name="Appelbaum E."/>
            <person name="Cordes M."/>
            <person name="Lek S."/>
            <person name="Wollam A."/>
            <person name="Pepin K.H."/>
            <person name="Palsikar V.B."/>
            <person name="Mitreva M."/>
            <person name="Wilson R.K."/>
        </authorList>
    </citation>
    <scope>NUCLEOTIDE SEQUENCE [LARGE SCALE GENOMIC DNA]</scope>
    <source>
        <strain evidence="4 5">ATCC 14940</strain>
    </source>
</reference>
<protein>
    <submittedName>
        <fullName evidence="4">ABC transporter, solute-binding protein</fullName>
    </submittedName>
</protein>
<dbReference type="PANTHER" id="PTHR30006:SF2">
    <property type="entry name" value="ABC TRANSPORTER SUBSTRATE-BINDING PROTEIN"/>
    <property type="match status" value="1"/>
</dbReference>
<feature type="signal peptide" evidence="3">
    <location>
        <begin position="1"/>
        <end position="31"/>
    </location>
</feature>
<proteinExistence type="predicted"/>
<dbReference type="SUPFAM" id="SSF53850">
    <property type="entry name" value="Periplasmic binding protein-like II"/>
    <property type="match status" value="1"/>
</dbReference>
<gene>
    <name evidence="4" type="ORF">CLOSYM_03983</name>
</gene>
<dbReference type="PROSITE" id="PS51257">
    <property type="entry name" value="PROKAR_LIPOPROTEIN"/>
    <property type="match status" value="1"/>
</dbReference>
<comment type="caution">
    <text evidence="4">The sequence shown here is derived from an EMBL/GenBank/DDBJ whole genome shotgun (WGS) entry which is preliminary data.</text>
</comment>
<feature type="chain" id="PRO_5044891959" evidence="3">
    <location>
        <begin position="32"/>
        <end position="386"/>
    </location>
</feature>
<dbReference type="CDD" id="cd13589">
    <property type="entry name" value="PBP2_polyamine_RpCGA009"/>
    <property type="match status" value="1"/>
</dbReference>
<sequence>MRGEEQMKKQIKSVMALLMAGMLTACGSSGASESPAKTPDTEAPSAAEAGTQDAGTESKDTGTADYSGETLVVQVWGGTYEETLRNYIIPAFEKKTGAKVEVVSGAAPLSQLATEGDAASIDVLHVDCSEVVQGTNMDVLETLDFSKMSNAPDLYEEAHMYDTAVVTNWGTYGIIYRRDLVEKEPVSWLDLWDDAYKGGKIGVIDYSMGGGLEFAEAISRIQGYTLADQENWDNLFAKLSSLKPNIGVYASQHSDIESMLSNGDIVMSVETNGRAIGLMKEGYDIGFCQPEEGSIAMTSLAAISKGSTKKELAYLFVNELISPEGQKAYAENNYYAPSNGKTVIAEELREYMPYGQEQVSKLLYMDSETLEPVKAALIERWNKEFK</sequence>
<organism evidence="4 5">
    <name type="scientific">[Clostridium] symbiosum ATCC 14940</name>
    <dbReference type="NCBI Taxonomy" id="411472"/>
    <lineage>
        <taxon>Bacteria</taxon>
        <taxon>Bacillati</taxon>
        <taxon>Bacillota</taxon>
        <taxon>Clostridia</taxon>
        <taxon>Lachnospirales</taxon>
        <taxon>Lachnospiraceae</taxon>
        <taxon>Otoolea</taxon>
    </lineage>
</organism>
<name>A0ABC9TT37_CLOSY</name>
<evidence type="ECO:0000256" key="2">
    <source>
        <dbReference type="SAM" id="MobiDB-lite"/>
    </source>
</evidence>
<evidence type="ECO:0000313" key="4">
    <source>
        <dbReference type="EMBL" id="ERI74460.1"/>
    </source>
</evidence>
<accession>A0ABC9TT37</accession>
<dbReference type="AlphaFoldDB" id="A0ABC9TT37"/>
<feature type="region of interest" description="Disordered" evidence="2">
    <location>
        <begin position="28"/>
        <end position="64"/>
    </location>
</feature>
<dbReference type="InterPro" id="IPR006059">
    <property type="entry name" value="SBP"/>
</dbReference>
<evidence type="ECO:0000313" key="5">
    <source>
        <dbReference type="Proteomes" id="UP000016491"/>
    </source>
</evidence>
<dbReference type="PANTHER" id="PTHR30006">
    <property type="entry name" value="THIAMINE-BINDING PERIPLASMIC PROTEIN-RELATED"/>
    <property type="match status" value="1"/>
</dbReference>
<keyword evidence="1 3" id="KW-0732">Signal</keyword>
<dbReference type="Gene3D" id="3.40.190.10">
    <property type="entry name" value="Periplasmic binding protein-like II"/>
    <property type="match status" value="2"/>
</dbReference>
<dbReference type="Pfam" id="PF13416">
    <property type="entry name" value="SBP_bac_8"/>
    <property type="match status" value="1"/>
</dbReference>
<dbReference type="Proteomes" id="UP000016491">
    <property type="component" value="Unassembled WGS sequence"/>
</dbReference>